<dbReference type="PANTHER" id="PTHR30600">
    <property type="entry name" value="CYTOCHROME C PEROXIDASE-RELATED"/>
    <property type="match status" value="1"/>
</dbReference>
<dbReference type="InterPro" id="IPR036909">
    <property type="entry name" value="Cyt_c-like_dom_sf"/>
</dbReference>
<name>A0ABX7NDN4_9BACT</name>
<dbReference type="Gene3D" id="1.10.760.10">
    <property type="entry name" value="Cytochrome c-like domain"/>
    <property type="match status" value="1"/>
</dbReference>
<sequence length="448" mass="48526">MNAMRRAAMWGALLLWTAGCGEEAPGVPFAPPRAGGATTIDNRSSLAFMQPANNLLPENDRPHRDGDAAFAAIFVPAPSRINPGLGPTFNNDSCNNCHLRNGRGLPVMGHSLQRTQLLVRVSLPNGTPDHPRGAVPVPGLGFQVQDRATVGIAPEASLSLSWVEHAGQYPDRAQYTLRSPRVRIVPTDGSALPPDMLMSLRLPPPVFGLGLLEAVPVETLRSLEDPDDRNGDGISGRMNEVWDVATRTLVPGRFGWKANSPTLVQQSAEAYFNDMGLTTPLFPEADGTHEVSADVLQAAVFYSQSLGVPARTFLDDPTVQRGEKLFRKLGCEACHRETLETGAHPVEEVSWQRIHPYTDMLLHDLGPELADGRPDGAATGTEWRTPPLWGLGLTQTVLPYSTFLHDGRARTLEEAILWHGGEALSARDGFRALSNDERGAVLKFLGSL</sequence>
<keyword evidence="7" id="KW-1185">Reference proteome</keyword>
<evidence type="ECO:0000256" key="4">
    <source>
        <dbReference type="PROSITE-ProRule" id="PRU00433"/>
    </source>
</evidence>
<dbReference type="Proteomes" id="UP000663090">
    <property type="component" value="Chromosome"/>
</dbReference>
<dbReference type="PROSITE" id="PS51007">
    <property type="entry name" value="CYTC"/>
    <property type="match status" value="1"/>
</dbReference>
<dbReference type="PANTHER" id="PTHR30600:SF4">
    <property type="entry name" value="CYTOCHROME C DOMAIN-CONTAINING PROTEIN"/>
    <property type="match status" value="1"/>
</dbReference>
<evidence type="ECO:0000256" key="2">
    <source>
        <dbReference type="ARBA" id="ARBA00022723"/>
    </source>
</evidence>
<keyword evidence="2 4" id="KW-0479">Metal-binding</keyword>
<dbReference type="PROSITE" id="PS51257">
    <property type="entry name" value="PROKAR_LIPOPROTEIN"/>
    <property type="match status" value="1"/>
</dbReference>
<protein>
    <submittedName>
        <fullName evidence="6">Thiol oxidoreductase</fullName>
    </submittedName>
</protein>
<dbReference type="Pfam" id="PF06537">
    <property type="entry name" value="DHOR"/>
    <property type="match status" value="1"/>
</dbReference>
<dbReference type="InterPro" id="IPR051395">
    <property type="entry name" value="Cytochrome_c_Peroxidase/MauG"/>
</dbReference>
<reference evidence="6 7" key="1">
    <citation type="submission" date="2021-02" db="EMBL/GenBank/DDBJ databases">
        <title>De Novo genome assembly of isolated myxobacteria.</title>
        <authorList>
            <person name="Stevens D.C."/>
        </authorList>
    </citation>
    <scope>NUCLEOTIDE SEQUENCE [LARGE SCALE GENOMIC DNA]</scope>
    <source>
        <strain evidence="6 7">SCHIC003</strain>
    </source>
</reference>
<evidence type="ECO:0000313" key="7">
    <source>
        <dbReference type="Proteomes" id="UP000663090"/>
    </source>
</evidence>
<organism evidence="6 7">
    <name type="scientific">Myxococcus landrumensis</name>
    <dbReference type="NCBI Taxonomy" id="2813577"/>
    <lineage>
        <taxon>Bacteria</taxon>
        <taxon>Pseudomonadati</taxon>
        <taxon>Myxococcota</taxon>
        <taxon>Myxococcia</taxon>
        <taxon>Myxococcales</taxon>
        <taxon>Cystobacterineae</taxon>
        <taxon>Myxococcaceae</taxon>
        <taxon>Myxococcus</taxon>
    </lineage>
</organism>
<accession>A0ABX7NDN4</accession>
<keyword evidence="3 4" id="KW-0408">Iron</keyword>
<keyword evidence="1 4" id="KW-0349">Heme</keyword>
<proteinExistence type="predicted"/>
<evidence type="ECO:0000256" key="3">
    <source>
        <dbReference type="ARBA" id="ARBA00023004"/>
    </source>
</evidence>
<dbReference type="SUPFAM" id="SSF46626">
    <property type="entry name" value="Cytochrome c"/>
    <property type="match status" value="1"/>
</dbReference>
<dbReference type="InterPro" id="IPR010538">
    <property type="entry name" value="DHOR"/>
</dbReference>
<dbReference type="InterPro" id="IPR009056">
    <property type="entry name" value="Cyt_c-like_dom"/>
</dbReference>
<gene>
    <name evidence="6" type="ORF">JY572_11280</name>
</gene>
<evidence type="ECO:0000313" key="6">
    <source>
        <dbReference type="EMBL" id="QSQ16581.1"/>
    </source>
</evidence>
<evidence type="ECO:0000256" key="1">
    <source>
        <dbReference type="ARBA" id="ARBA00022617"/>
    </source>
</evidence>
<dbReference type="EMBL" id="CP071091">
    <property type="protein sequence ID" value="QSQ16581.1"/>
    <property type="molecule type" value="Genomic_DNA"/>
</dbReference>
<evidence type="ECO:0000259" key="5">
    <source>
        <dbReference type="PROSITE" id="PS51007"/>
    </source>
</evidence>
<dbReference type="PIRSF" id="PIRSF028099">
    <property type="entry name" value="DUF1111"/>
    <property type="match status" value="1"/>
</dbReference>
<feature type="domain" description="Cytochrome c" evidence="5">
    <location>
        <begin position="317"/>
        <end position="448"/>
    </location>
</feature>